<feature type="transmembrane region" description="Helical" evidence="1">
    <location>
        <begin position="55"/>
        <end position="74"/>
    </location>
</feature>
<keyword evidence="1" id="KW-1133">Transmembrane helix</keyword>
<keyword evidence="1" id="KW-0812">Transmembrane</keyword>
<feature type="transmembrane region" description="Helical" evidence="1">
    <location>
        <begin position="124"/>
        <end position="141"/>
    </location>
</feature>
<evidence type="ECO:0000313" key="2">
    <source>
        <dbReference type="EMBL" id="MBK1643836.1"/>
    </source>
</evidence>
<keyword evidence="1" id="KW-0472">Membrane</keyword>
<dbReference type="Pfam" id="PF11143">
    <property type="entry name" value="DUF2919"/>
    <property type="match status" value="1"/>
</dbReference>
<feature type="transmembrane region" description="Helical" evidence="1">
    <location>
        <begin position="21"/>
        <end position="43"/>
    </location>
</feature>
<feature type="transmembrane region" description="Helical" evidence="1">
    <location>
        <begin position="95"/>
        <end position="112"/>
    </location>
</feature>
<keyword evidence="3" id="KW-1185">Reference proteome</keyword>
<dbReference type="InterPro" id="IPR021318">
    <property type="entry name" value="DUF2919"/>
</dbReference>
<dbReference type="AlphaFoldDB" id="A0A9X1B8D0"/>
<comment type="caution">
    <text evidence="2">The sequence shown here is derived from an EMBL/GenBank/DDBJ whole genome shotgun (WGS) entry which is preliminary data.</text>
</comment>
<evidence type="ECO:0008006" key="4">
    <source>
        <dbReference type="Google" id="ProtNLM"/>
    </source>
</evidence>
<protein>
    <recommendedName>
        <fullName evidence="4">Transmembrane protein</fullName>
    </recommendedName>
</protein>
<name>A0A9X1B8D0_9GAMM</name>
<dbReference type="Proteomes" id="UP001138802">
    <property type="component" value="Unassembled WGS sequence"/>
</dbReference>
<accession>A0A9X1B8D0</accession>
<evidence type="ECO:0000256" key="1">
    <source>
        <dbReference type="SAM" id="Phobius"/>
    </source>
</evidence>
<proteinExistence type="predicted"/>
<sequence>MARVYDAADRYDEDLLLKVPIPLWLVILFLVRHLLLLGITFMPTMGEGLAIIRNLVMPAYLLADLPAVLVLLAAMRRARPCKDWVRWIWWRAREILSLSILLYLALVGRAVWQEHSFLWQSIDEAMLVSLMLSLAALVYLWRSSLLAAVVRDCPGQRD</sequence>
<organism evidence="2 3">
    <name type="scientific">Thiocapsa imhoffii</name>
    <dbReference type="NCBI Taxonomy" id="382777"/>
    <lineage>
        <taxon>Bacteria</taxon>
        <taxon>Pseudomonadati</taxon>
        <taxon>Pseudomonadota</taxon>
        <taxon>Gammaproteobacteria</taxon>
        <taxon>Chromatiales</taxon>
        <taxon>Chromatiaceae</taxon>
        <taxon>Thiocapsa</taxon>
    </lineage>
</organism>
<gene>
    <name evidence="2" type="ORF">CKO25_04000</name>
</gene>
<evidence type="ECO:0000313" key="3">
    <source>
        <dbReference type="Proteomes" id="UP001138802"/>
    </source>
</evidence>
<reference evidence="2 3" key="1">
    <citation type="journal article" date="2020" name="Microorganisms">
        <title>Osmotic Adaptation and Compatible Solute Biosynthesis of Phototrophic Bacteria as Revealed from Genome Analyses.</title>
        <authorList>
            <person name="Imhoff J.F."/>
            <person name="Rahn T."/>
            <person name="Kunzel S."/>
            <person name="Keller A."/>
            <person name="Neulinger S.C."/>
        </authorList>
    </citation>
    <scope>NUCLEOTIDE SEQUENCE [LARGE SCALE GENOMIC DNA]</scope>
    <source>
        <strain evidence="2 3">DSM 21303</strain>
    </source>
</reference>
<dbReference type="EMBL" id="NRSD01000002">
    <property type="protein sequence ID" value="MBK1643836.1"/>
    <property type="molecule type" value="Genomic_DNA"/>
</dbReference>